<dbReference type="EMBL" id="JBAJEX010000004">
    <property type="protein sequence ID" value="MEO1766842.1"/>
    <property type="molecule type" value="Genomic_DNA"/>
</dbReference>
<dbReference type="Pfam" id="PF01161">
    <property type="entry name" value="PBP"/>
    <property type="match status" value="1"/>
</dbReference>
<keyword evidence="2" id="KW-1185">Reference proteome</keyword>
<dbReference type="PANTHER" id="PTHR30289">
    <property type="entry name" value="UNCHARACTERIZED PROTEIN YBCL-RELATED"/>
    <property type="match status" value="1"/>
</dbReference>
<keyword evidence="1" id="KW-0649">Protein kinase inhibitor</keyword>
<name>A0ABV0EG76_9BURK</name>
<accession>A0ABV0EG76</accession>
<dbReference type="InterPro" id="IPR005247">
    <property type="entry name" value="YbhB_YbcL/LppC-like"/>
</dbReference>
<dbReference type="InterPro" id="IPR036610">
    <property type="entry name" value="PEBP-like_sf"/>
</dbReference>
<gene>
    <name evidence="1" type="ORF">V6E02_06415</name>
</gene>
<evidence type="ECO:0000313" key="2">
    <source>
        <dbReference type="Proteomes" id="UP001482231"/>
    </source>
</evidence>
<sequence length="154" mass="16736">MKLTSPAFRHGEAIPAAYTCDGRDVSPPLAWSALPPGTRSLVLIVDDPDAPDPAAPRMVWVHWVLYNLPPDSTGLAEAATLPPGARAGINDFRRTRYGGPCPPIGRHRYFFKLYALDTRLPEMGAASKAQLERAMAGHVLAEAVLMGTYERRGD</sequence>
<dbReference type="Gene3D" id="3.90.280.10">
    <property type="entry name" value="PEBP-like"/>
    <property type="match status" value="1"/>
</dbReference>
<proteinExistence type="predicted"/>
<protein>
    <submittedName>
        <fullName evidence="1">YbhB/YbcL family Raf kinase inhibitor-like protein</fullName>
    </submittedName>
</protein>
<dbReference type="SUPFAM" id="SSF49777">
    <property type="entry name" value="PEBP-like"/>
    <property type="match status" value="1"/>
</dbReference>
<dbReference type="PANTHER" id="PTHR30289:SF1">
    <property type="entry name" value="PEBP (PHOSPHATIDYLETHANOLAMINE-BINDING PROTEIN) FAMILY PROTEIN"/>
    <property type="match status" value="1"/>
</dbReference>
<dbReference type="CDD" id="cd00865">
    <property type="entry name" value="PEBP_bact_arch"/>
    <property type="match status" value="1"/>
</dbReference>
<dbReference type="NCBIfam" id="TIGR00481">
    <property type="entry name" value="YbhB/YbcL family Raf kinase inhibitor-like protein"/>
    <property type="match status" value="1"/>
</dbReference>
<evidence type="ECO:0000313" key="1">
    <source>
        <dbReference type="EMBL" id="MEO1766842.1"/>
    </source>
</evidence>
<reference evidence="1 2" key="1">
    <citation type="submission" date="2024-02" db="EMBL/GenBank/DDBJ databases">
        <title>New thermophilic sulfur-oxidizing bacteria from a hot springs of the Uzon caldera (Kamchatka, Russia).</title>
        <authorList>
            <person name="Dukat A.M."/>
            <person name="Elcheninov A.G."/>
            <person name="Frolov E.N."/>
        </authorList>
    </citation>
    <scope>NUCLEOTIDE SEQUENCE [LARGE SCALE GENOMIC DNA]</scope>
    <source>
        <strain evidence="1 2">AK1</strain>
    </source>
</reference>
<comment type="caution">
    <text evidence="1">The sequence shown here is derived from an EMBL/GenBank/DDBJ whole genome shotgun (WGS) entry which is preliminary data.</text>
</comment>
<dbReference type="Proteomes" id="UP001482231">
    <property type="component" value="Unassembled WGS sequence"/>
</dbReference>
<dbReference type="GO" id="GO:0004860">
    <property type="term" value="F:protein kinase inhibitor activity"/>
    <property type="evidence" value="ECO:0007669"/>
    <property type="project" value="UniProtKB-KW"/>
</dbReference>
<dbReference type="InterPro" id="IPR008914">
    <property type="entry name" value="PEBP"/>
</dbReference>
<organism evidence="1 2">
    <name type="scientific">Thiobacter aerophilum</name>
    <dbReference type="NCBI Taxonomy" id="3121275"/>
    <lineage>
        <taxon>Bacteria</taxon>
        <taxon>Pseudomonadati</taxon>
        <taxon>Pseudomonadota</taxon>
        <taxon>Betaproteobacteria</taxon>
        <taxon>Burkholderiales</taxon>
        <taxon>Thiobacteraceae</taxon>
        <taxon>Thiobacter</taxon>
    </lineage>
</organism>
<dbReference type="RefSeq" id="WP_347307953.1">
    <property type="nucleotide sequence ID" value="NZ_JBAJEX010000004.1"/>
</dbReference>